<feature type="signal peptide" evidence="3">
    <location>
        <begin position="1"/>
        <end position="39"/>
    </location>
</feature>
<feature type="region of interest" description="Disordered" evidence="1">
    <location>
        <begin position="761"/>
        <end position="786"/>
    </location>
</feature>
<keyword evidence="3" id="KW-0732">Signal</keyword>
<dbReference type="Pfam" id="PF17802">
    <property type="entry name" value="SpaA"/>
    <property type="match status" value="1"/>
</dbReference>
<dbReference type="InterPro" id="IPR041033">
    <property type="entry name" value="SpaA_PFL_dom_1"/>
</dbReference>
<evidence type="ECO:0000313" key="5">
    <source>
        <dbReference type="EMBL" id="GGA25794.1"/>
    </source>
</evidence>
<reference evidence="5" key="1">
    <citation type="journal article" date="2014" name="Int. J. Syst. Evol. Microbiol.">
        <title>Complete genome sequence of Corynebacterium casei LMG S-19264T (=DSM 44701T), isolated from a smear-ripened cheese.</title>
        <authorList>
            <consortium name="US DOE Joint Genome Institute (JGI-PGF)"/>
            <person name="Walter F."/>
            <person name="Albersmeier A."/>
            <person name="Kalinowski J."/>
            <person name="Ruckert C."/>
        </authorList>
    </citation>
    <scope>NUCLEOTIDE SEQUENCE</scope>
    <source>
        <strain evidence="5">CGMCC 1.12785</strain>
    </source>
</reference>
<keyword evidence="2" id="KW-1133">Transmembrane helix</keyword>
<reference evidence="5" key="2">
    <citation type="submission" date="2020-09" db="EMBL/GenBank/DDBJ databases">
        <authorList>
            <person name="Sun Q."/>
            <person name="Zhou Y."/>
        </authorList>
    </citation>
    <scope>NUCLEOTIDE SEQUENCE</scope>
    <source>
        <strain evidence="5">CGMCC 1.12785</strain>
    </source>
</reference>
<dbReference type="RefSeq" id="WP_188551807.1">
    <property type="nucleotide sequence ID" value="NZ_BMFY01000017.1"/>
</dbReference>
<dbReference type="InterPro" id="IPR002035">
    <property type="entry name" value="VWF_A"/>
</dbReference>
<evidence type="ECO:0000259" key="4">
    <source>
        <dbReference type="PROSITE" id="PS50234"/>
    </source>
</evidence>
<proteinExistence type="predicted"/>
<dbReference type="Pfam" id="PF19403">
    <property type="entry name" value="SpaA_2"/>
    <property type="match status" value="2"/>
</dbReference>
<keyword evidence="2" id="KW-0812">Transmembrane</keyword>
<accession>A0A8J2U0X8</accession>
<organism evidence="5 6">
    <name type="scientific">Sediminivirga luteola</name>
    <dbReference type="NCBI Taxonomy" id="1774748"/>
    <lineage>
        <taxon>Bacteria</taxon>
        <taxon>Bacillati</taxon>
        <taxon>Actinomycetota</taxon>
        <taxon>Actinomycetes</taxon>
        <taxon>Micrococcales</taxon>
        <taxon>Brevibacteriaceae</taxon>
        <taxon>Sediminivirga</taxon>
    </lineage>
</organism>
<name>A0A8J2U0X8_9MICO</name>
<dbReference type="InterPro" id="IPR036465">
    <property type="entry name" value="vWFA_dom_sf"/>
</dbReference>
<dbReference type="GO" id="GO:0005975">
    <property type="term" value="P:carbohydrate metabolic process"/>
    <property type="evidence" value="ECO:0007669"/>
    <property type="project" value="UniProtKB-ARBA"/>
</dbReference>
<gene>
    <name evidence="5" type="ORF">GCM10011333_30930</name>
</gene>
<dbReference type="InterPro" id="IPR006311">
    <property type="entry name" value="TAT_signal"/>
</dbReference>
<feature type="transmembrane region" description="Helical" evidence="2">
    <location>
        <begin position="1049"/>
        <end position="1068"/>
    </location>
</feature>
<keyword evidence="2" id="KW-0472">Membrane</keyword>
<dbReference type="AlphaFoldDB" id="A0A8J2U0X8"/>
<feature type="domain" description="VWFA" evidence="4">
    <location>
        <begin position="216"/>
        <end position="447"/>
    </location>
</feature>
<dbReference type="EMBL" id="BMFY01000017">
    <property type="protein sequence ID" value="GGA25794.1"/>
    <property type="molecule type" value="Genomic_DNA"/>
</dbReference>
<evidence type="ECO:0000256" key="2">
    <source>
        <dbReference type="SAM" id="Phobius"/>
    </source>
</evidence>
<dbReference type="PROSITE" id="PS51318">
    <property type="entry name" value="TAT"/>
    <property type="match status" value="1"/>
</dbReference>
<sequence>MNITKTGHRRLLRTLAAMPVALGIAVAGIVALPPGTAQAAVPSPTPATSVVTVKTGGDRSGGSSVAPLEGVVLHLRTGGTGGPGEARADGVSGDGAGWARCVSDTAGDCSFIVPGTQQGGANRSARFWVVQHAAPEGWFVNSALRTGSGDGTGSQSTRYAFRTPQLLGNTTYASTQAGFMLNTSSSQDTQATRDASGGIWQQSRANPALPDSCGLDVALVLDLSNSVSNNGVLDDLKAQADVFTDALVGTPSRMALYSFGTYSPSLPSQPNNPDLTAVTTQAAADAFKRRYANWVTPTMGGNAMRGGTNWDQGLYIPSLAAGTPGTPNHYDAAVVVTDGNPTFYGPNATTTSGGREVANNGNGNFTRIREVENGVFSANALKAKGTRVIAMGVGPGITDPLTGQNLSALSGQEAYDPSGGNVLTADYYQLDDFAEAADALRQLVEQQCASSLTVTKMIVPEGNEPGDLSGAVPAGAGWEFTAQSPAVPAPNSRTTTNDGTGAVSFPLTVESGSARIDVRETQQDGFTYLGQECTVRTPGGPAAREAEALDDDAARPGFSVEAARGEQISCLVYNTAAELQADVTVNKAWRVNGTDYAQGAQPSELGAGLALTGPDDAPATGQGWGITRFGYRIGEDIGIGEGMFYGAMDRCELVSATVTAINGRQTELGFPAREGNLPAEDDLLRVTLTEEHNVIDVRNVVECTSELTLKKEVQGGDADPAGWTLTAIPGDGALPGPVGASGTAEATAPVTPESLYQLAESGGDPRYKQVDQRPRPLVNPDSTGSWQCVLVDTDGNPVSGTVDGLNGGATVPLGQAMECTAVNQTSTLTLLKHVVDPQPGGHAAGDWTLSAAPEDGIDGLDAEHVPGSEEPAEGSTVLVRPEHVYTLGEDGPPGYVQTLERLAGTDAETGEEIWEAVDGTEVSVPRLEHETYRLVNERERGSIGWQKAIGGSGQPLAGSTWRITGPGHPADDPLIVEDEEMSGSFLVEGLDWGEYTVTEIEAPAGYVLGEAPPEFRAVISGDALHYVHPVPLENQQREVVLPIAGGMGWWPYLAGGVLLLLLAAAFLVRAHRAGGVHRLRG</sequence>
<evidence type="ECO:0000313" key="6">
    <source>
        <dbReference type="Proteomes" id="UP000616114"/>
    </source>
</evidence>
<dbReference type="Proteomes" id="UP000616114">
    <property type="component" value="Unassembled WGS sequence"/>
</dbReference>
<feature type="compositionally biased region" description="Basic and acidic residues" evidence="1">
    <location>
        <begin position="763"/>
        <end position="774"/>
    </location>
</feature>
<keyword evidence="6" id="KW-1185">Reference proteome</keyword>
<evidence type="ECO:0000256" key="3">
    <source>
        <dbReference type="SAM" id="SignalP"/>
    </source>
</evidence>
<dbReference type="Gene3D" id="3.40.50.410">
    <property type="entry name" value="von Willebrand factor, type A domain"/>
    <property type="match status" value="1"/>
</dbReference>
<dbReference type="Gene3D" id="2.60.40.10">
    <property type="entry name" value="Immunoglobulins"/>
    <property type="match status" value="1"/>
</dbReference>
<dbReference type="SUPFAM" id="SSF53300">
    <property type="entry name" value="vWA-like"/>
    <property type="match status" value="1"/>
</dbReference>
<feature type="chain" id="PRO_5035307896" description="VWFA domain-containing protein" evidence="3">
    <location>
        <begin position="40"/>
        <end position="1081"/>
    </location>
</feature>
<protein>
    <recommendedName>
        <fullName evidence="4">VWFA domain-containing protein</fullName>
    </recommendedName>
</protein>
<dbReference type="InterPro" id="IPR045826">
    <property type="entry name" value="SpaA_PFL_dom_2"/>
</dbReference>
<evidence type="ECO:0000256" key="1">
    <source>
        <dbReference type="SAM" id="MobiDB-lite"/>
    </source>
</evidence>
<dbReference type="PROSITE" id="PS50234">
    <property type="entry name" value="VWFA"/>
    <property type="match status" value="1"/>
</dbReference>
<comment type="caution">
    <text evidence="5">The sequence shown here is derived from an EMBL/GenBank/DDBJ whole genome shotgun (WGS) entry which is preliminary data.</text>
</comment>
<dbReference type="CDD" id="cd00198">
    <property type="entry name" value="vWFA"/>
    <property type="match status" value="1"/>
</dbReference>
<dbReference type="InterPro" id="IPR013783">
    <property type="entry name" value="Ig-like_fold"/>
</dbReference>